<sequence length="57" mass="6819">MKNGKRPTKAQKKILAFYGFHPEDWLISKNTSTELVILHRYTERTRHIPKHRDSEIT</sequence>
<comment type="caution">
    <text evidence="2">The sequence shown here is derived from an EMBL/GenBank/DDBJ whole genome shotgun (WGS) entry which is preliminary data.</text>
</comment>
<dbReference type="PATRIC" id="fig|411473.3.peg.1570"/>
<dbReference type="Pfam" id="PF21847">
    <property type="entry name" value="DUF6906"/>
    <property type="match status" value="1"/>
</dbReference>
<dbReference type="RefSeq" id="WP_021683407.1">
    <property type="nucleotide sequence ID" value="NZ_KI260480.1"/>
</dbReference>
<dbReference type="AlphaFoldDB" id="U2K8A7"/>
<dbReference type="EMBL" id="AWVF01000236">
    <property type="protein sequence ID" value="ERJ94741.1"/>
    <property type="molecule type" value="Genomic_DNA"/>
</dbReference>
<dbReference type="Proteomes" id="UP000016662">
    <property type="component" value="Unassembled WGS sequence"/>
</dbReference>
<keyword evidence="3" id="KW-1185">Reference proteome</keyword>
<reference evidence="2 3" key="1">
    <citation type="submission" date="2013-07" db="EMBL/GenBank/DDBJ databases">
        <authorList>
            <person name="Weinstock G."/>
            <person name="Sodergren E."/>
            <person name="Wylie T."/>
            <person name="Fulton L."/>
            <person name="Fulton R."/>
            <person name="Fronick C."/>
            <person name="O'Laughlin M."/>
            <person name="Godfrey J."/>
            <person name="Miner T."/>
            <person name="Herter B."/>
            <person name="Appelbaum E."/>
            <person name="Cordes M."/>
            <person name="Lek S."/>
            <person name="Wollam A."/>
            <person name="Pepin K.H."/>
            <person name="Palsikar V.B."/>
            <person name="Mitreva M."/>
            <person name="Wilson R.K."/>
        </authorList>
    </citation>
    <scope>NUCLEOTIDE SEQUENCE [LARGE SCALE GENOMIC DNA]</scope>
    <source>
        <strain evidence="2 3">ATCC 27760</strain>
    </source>
</reference>
<evidence type="ECO:0000259" key="1">
    <source>
        <dbReference type="Pfam" id="PF21847"/>
    </source>
</evidence>
<evidence type="ECO:0000313" key="3">
    <source>
        <dbReference type="Proteomes" id="UP000016662"/>
    </source>
</evidence>
<feature type="domain" description="DUF6906" evidence="1">
    <location>
        <begin position="1"/>
        <end position="50"/>
    </location>
</feature>
<dbReference type="STRING" id="411473.RUMCAL_01910"/>
<dbReference type="HOGENOM" id="CLU_196134_1_1_9"/>
<gene>
    <name evidence="2" type="ORF">RUMCAL_01910</name>
</gene>
<proteinExistence type="predicted"/>
<evidence type="ECO:0000313" key="2">
    <source>
        <dbReference type="EMBL" id="ERJ94741.1"/>
    </source>
</evidence>
<accession>U2K8A7</accession>
<organism evidence="2 3">
    <name type="scientific">Ruminococcus callidus ATCC 27760</name>
    <dbReference type="NCBI Taxonomy" id="411473"/>
    <lineage>
        <taxon>Bacteria</taxon>
        <taxon>Bacillati</taxon>
        <taxon>Bacillota</taxon>
        <taxon>Clostridia</taxon>
        <taxon>Eubacteriales</taxon>
        <taxon>Oscillospiraceae</taxon>
        <taxon>Ruminococcus</taxon>
    </lineage>
</organism>
<protein>
    <recommendedName>
        <fullName evidence="1">DUF6906 domain-containing protein</fullName>
    </recommendedName>
</protein>
<name>U2K8A7_9FIRM</name>
<dbReference type="eggNOG" id="ENOG5030DAF">
    <property type="taxonomic scope" value="Bacteria"/>
</dbReference>
<dbReference type="InterPro" id="IPR054201">
    <property type="entry name" value="DUF6906"/>
</dbReference>